<keyword evidence="3" id="KW-0694">RNA-binding</keyword>
<dbReference type="PROSITE" id="PS50174">
    <property type="entry name" value="G_PATCH"/>
    <property type="match status" value="1"/>
</dbReference>
<evidence type="ECO:0000256" key="4">
    <source>
        <dbReference type="ARBA" id="ARBA00023187"/>
    </source>
</evidence>
<feature type="domain" description="G-patch" evidence="11">
    <location>
        <begin position="292"/>
        <end position="338"/>
    </location>
</feature>
<protein>
    <recommendedName>
        <fullName evidence="7">Splicing factor 45</fullName>
    </recommendedName>
    <alternativeName>
        <fullName evidence="9">45 kDa-splicing factor</fullName>
    </alternativeName>
    <alternativeName>
        <fullName evidence="8">RNA-binding motif protein 17</fullName>
    </alternativeName>
</protein>
<sequence>MASTGHAVLLTNAGSVIDCNAPERWDFRGRIKEKVTDPGLNTTEEKFIDAFSDTRSKNARAISTAVFCGYLERYREPLLLCDASKLKYLVWVPRWAPTPIPSIGGNVVDNIDLWTLMVLYDFPPKREGIRRAIPLTTSINSDLPNKSENESSKVSVHQTLPLLSTAIPKQEKSSLLTELEWDPNLEYDPLHPTDYDKIIRERRERRGMEIEIEEAEKKRKSRDDRDIKSKDKSALAGSGFAGRFHNEDEEDEEPIIKKSSASGGVAIAPPPSLQENSSSSPSLQHNTVGAGALGVAAKIMAKYGFKEGQGLGRQQQGIAAALQVEKTSKRGGRIINEKEIMPPPPTILSPPTATPKAELTIAEIMKNPSKNMVGPGEVDSDLEPEVREECQTKYGDVNKVVIFEVPNTEEEEAVRIFVEFKRMEAAIKAVIDLNGRFFAGRQVKAGFYDVEKFARMELND</sequence>
<dbReference type="GO" id="GO:0000380">
    <property type="term" value="P:alternative mRNA splicing, via spliceosome"/>
    <property type="evidence" value="ECO:0007669"/>
    <property type="project" value="TreeGrafter"/>
</dbReference>
<dbReference type="SMART" id="SM00443">
    <property type="entry name" value="G_patch"/>
    <property type="match status" value="1"/>
</dbReference>
<dbReference type="SMART" id="SM00361">
    <property type="entry name" value="RRM_1"/>
    <property type="match status" value="1"/>
</dbReference>
<dbReference type="SUPFAM" id="SSF54928">
    <property type="entry name" value="RNA-binding domain, RBD"/>
    <property type="match status" value="1"/>
</dbReference>
<dbReference type="GO" id="GO:0045292">
    <property type="term" value="P:mRNA cis splicing, via spliceosome"/>
    <property type="evidence" value="ECO:0007669"/>
    <property type="project" value="InterPro"/>
</dbReference>
<dbReference type="InterPro" id="IPR003954">
    <property type="entry name" value="RRM_euk-type"/>
</dbReference>
<dbReference type="InterPro" id="IPR040052">
    <property type="entry name" value="RBM17"/>
</dbReference>
<evidence type="ECO:0000259" key="11">
    <source>
        <dbReference type="PROSITE" id="PS50174"/>
    </source>
</evidence>
<dbReference type="EMBL" id="LR022973">
    <property type="protein sequence ID" value="SVE92592.1"/>
    <property type="molecule type" value="mRNA"/>
</dbReference>
<dbReference type="InterPro" id="IPR034653">
    <property type="entry name" value="SPF45_RRM"/>
</dbReference>
<evidence type="ECO:0000313" key="12">
    <source>
        <dbReference type="EMBL" id="SVE92592.1"/>
    </source>
</evidence>
<dbReference type="Gene3D" id="3.30.70.330">
    <property type="match status" value="1"/>
</dbReference>
<evidence type="ECO:0000256" key="5">
    <source>
        <dbReference type="ARBA" id="ARBA00023242"/>
    </source>
</evidence>
<dbReference type="Pfam" id="PF00076">
    <property type="entry name" value="RRM_1"/>
    <property type="match status" value="1"/>
</dbReference>
<evidence type="ECO:0000256" key="9">
    <source>
        <dbReference type="ARBA" id="ARBA00079492"/>
    </source>
</evidence>
<keyword evidence="5" id="KW-0539">Nucleus</keyword>
<comment type="subcellular location">
    <subcellularLocation>
        <location evidence="1">Nucleus</location>
    </subcellularLocation>
</comment>
<keyword evidence="2" id="KW-0507">mRNA processing</keyword>
<evidence type="ECO:0000256" key="2">
    <source>
        <dbReference type="ARBA" id="ARBA00022664"/>
    </source>
</evidence>
<proteinExistence type="evidence at transcript level"/>
<dbReference type="InterPro" id="IPR000504">
    <property type="entry name" value="RRM_dom"/>
</dbReference>
<evidence type="ECO:0000256" key="8">
    <source>
        <dbReference type="ARBA" id="ARBA00075691"/>
    </source>
</evidence>
<dbReference type="Pfam" id="PF01585">
    <property type="entry name" value="G-patch"/>
    <property type="match status" value="1"/>
</dbReference>
<dbReference type="InterPro" id="IPR035979">
    <property type="entry name" value="RBD_domain_sf"/>
</dbReference>
<accession>A0A4Y7NHH6</accession>
<name>A0A4Y7NHH6_9CRUS</name>
<feature type="compositionally biased region" description="Low complexity" evidence="10">
    <location>
        <begin position="273"/>
        <end position="284"/>
    </location>
</feature>
<dbReference type="GO" id="GO:0071011">
    <property type="term" value="C:precatalytic spliceosome"/>
    <property type="evidence" value="ECO:0007669"/>
    <property type="project" value="TreeGrafter"/>
</dbReference>
<dbReference type="PANTHER" id="PTHR13288">
    <property type="entry name" value="SPLICING FACTOR 45 SPF45"/>
    <property type="match status" value="1"/>
</dbReference>
<evidence type="ECO:0000256" key="7">
    <source>
        <dbReference type="ARBA" id="ARBA00074919"/>
    </source>
</evidence>
<dbReference type="GO" id="GO:0003723">
    <property type="term" value="F:RNA binding"/>
    <property type="evidence" value="ECO:0007669"/>
    <property type="project" value="UniProtKB-KW"/>
</dbReference>
<dbReference type="CDD" id="cd12647">
    <property type="entry name" value="RRM_UHM_SPF45"/>
    <property type="match status" value="1"/>
</dbReference>
<dbReference type="PANTHER" id="PTHR13288:SF8">
    <property type="entry name" value="SPLICING FACTOR 45"/>
    <property type="match status" value="1"/>
</dbReference>
<dbReference type="FunFam" id="3.30.70.330:FF:000079">
    <property type="entry name" value="Putative splicing factor 45"/>
    <property type="match status" value="1"/>
</dbReference>
<organism evidence="12">
    <name type="scientific">Megafenestra aurita</name>
    <dbReference type="NCBI Taxonomy" id="2291010"/>
    <lineage>
        <taxon>Eukaryota</taxon>
        <taxon>Metazoa</taxon>
        <taxon>Ecdysozoa</taxon>
        <taxon>Arthropoda</taxon>
        <taxon>Crustacea</taxon>
        <taxon>Branchiopoda</taxon>
        <taxon>Diplostraca</taxon>
        <taxon>Cladocera</taxon>
        <taxon>Anomopoda</taxon>
        <taxon>Daphniidae</taxon>
        <taxon>Megafenestra</taxon>
    </lineage>
</organism>
<reference evidence="12" key="1">
    <citation type="submission" date="2018-08" db="EMBL/GenBank/DDBJ databases">
        <authorList>
            <person name="Cornetti L."/>
        </authorList>
    </citation>
    <scope>NUCLEOTIDE SEQUENCE</scope>
    <source>
        <strain evidence="12">CH-H-2</strain>
    </source>
</reference>
<dbReference type="AlphaFoldDB" id="A0A4Y7NHH6"/>
<keyword evidence="4" id="KW-0508">mRNA splicing</keyword>
<evidence type="ECO:0000256" key="1">
    <source>
        <dbReference type="ARBA" id="ARBA00004123"/>
    </source>
</evidence>
<evidence type="ECO:0000256" key="3">
    <source>
        <dbReference type="ARBA" id="ARBA00022884"/>
    </source>
</evidence>
<feature type="compositionally biased region" description="Basic and acidic residues" evidence="10">
    <location>
        <begin position="215"/>
        <end position="233"/>
    </location>
</feature>
<dbReference type="InterPro" id="IPR012677">
    <property type="entry name" value="Nucleotide-bd_a/b_plait_sf"/>
</dbReference>
<comment type="subunit">
    <text evidence="6">Binds SXL. Associates with the spliceosome. Interacts with SF3B1, SF1 and U2AF2.</text>
</comment>
<gene>
    <name evidence="12" type="primary">EOG090X0BIL</name>
</gene>
<evidence type="ECO:0000256" key="10">
    <source>
        <dbReference type="SAM" id="MobiDB-lite"/>
    </source>
</evidence>
<dbReference type="InterPro" id="IPR000467">
    <property type="entry name" value="G_patch_dom"/>
</dbReference>
<feature type="region of interest" description="Disordered" evidence="10">
    <location>
        <begin position="215"/>
        <end position="285"/>
    </location>
</feature>
<evidence type="ECO:0000256" key="6">
    <source>
        <dbReference type="ARBA" id="ARBA00065586"/>
    </source>
</evidence>